<sequence>MPMPASFQRNADSDLLSRMKLLPLLSTKTDILELVGRNQSSDTTNTIVMDKMFGARTDVVTVNPAVIGMITSHAATRLLGLEDIFVGLTMEKV</sequence>
<name>A0A6A3J2G0_9STRA</name>
<comment type="caution">
    <text evidence="1">The sequence shown here is derived from an EMBL/GenBank/DDBJ whole genome shotgun (WGS) entry which is preliminary data.</text>
</comment>
<accession>A0A6A3J2G0</accession>
<protein>
    <submittedName>
        <fullName evidence="1">Uncharacterized protein</fullName>
    </submittedName>
</protein>
<evidence type="ECO:0000313" key="2">
    <source>
        <dbReference type="Proteomes" id="UP000435112"/>
    </source>
</evidence>
<organism evidence="1 2">
    <name type="scientific">Phytophthora rubi</name>
    <dbReference type="NCBI Taxonomy" id="129364"/>
    <lineage>
        <taxon>Eukaryota</taxon>
        <taxon>Sar</taxon>
        <taxon>Stramenopiles</taxon>
        <taxon>Oomycota</taxon>
        <taxon>Peronosporomycetes</taxon>
        <taxon>Peronosporales</taxon>
        <taxon>Peronosporaceae</taxon>
        <taxon>Phytophthora</taxon>
    </lineage>
</organism>
<dbReference type="AlphaFoldDB" id="A0A6A3J2G0"/>
<proteinExistence type="predicted"/>
<gene>
    <name evidence="1" type="ORF">PR002_g21462</name>
</gene>
<dbReference type="EMBL" id="QXFU01002173">
    <property type="protein sequence ID" value="KAE8989386.1"/>
    <property type="molecule type" value="Genomic_DNA"/>
</dbReference>
<dbReference type="Proteomes" id="UP000435112">
    <property type="component" value="Unassembled WGS sequence"/>
</dbReference>
<evidence type="ECO:0000313" key="1">
    <source>
        <dbReference type="EMBL" id="KAE8989386.1"/>
    </source>
</evidence>
<reference evidence="1 2" key="1">
    <citation type="submission" date="2018-09" db="EMBL/GenBank/DDBJ databases">
        <title>Genomic investigation of the strawberry pathogen Phytophthora fragariae indicates pathogenicity is determined by transcriptional variation in three key races.</title>
        <authorList>
            <person name="Adams T.M."/>
            <person name="Armitage A.D."/>
            <person name="Sobczyk M.K."/>
            <person name="Bates H.J."/>
            <person name="Dunwell J.M."/>
            <person name="Nellist C.F."/>
            <person name="Harrison R.J."/>
        </authorList>
    </citation>
    <scope>NUCLEOTIDE SEQUENCE [LARGE SCALE GENOMIC DNA]</scope>
    <source>
        <strain evidence="1 2">SCRP324</strain>
    </source>
</reference>